<proteinExistence type="predicted"/>
<sequence length="167" mass="18598">MKKDLALIGGLFLVIIVLLIFGKGFTSAGLVNKSLPKTNASKSASIKDTINIRNSTFSVEIADSQSEREKGLSDRESLPIDHAMLFVFEKSDIYSIWMKDMRFAIDIIWIDKNKKIVDISDKVAPEPNKNDRDLTIYTPKGDSKYVLEINAGLASLNNIQIGDSVEF</sequence>
<dbReference type="EMBL" id="LBZV01000002">
    <property type="protein sequence ID" value="KKR78203.1"/>
    <property type="molecule type" value="Genomic_DNA"/>
</dbReference>
<comment type="caution">
    <text evidence="1">The sequence shown here is derived from an EMBL/GenBank/DDBJ whole genome shotgun (WGS) entry which is preliminary data.</text>
</comment>
<dbReference type="Pfam" id="PF02643">
    <property type="entry name" value="DUF192"/>
    <property type="match status" value="1"/>
</dbReference>
<dbReference type="InterPro" id="IPR038695">
    <property type="entry name" value="Saro_0823-like_sf"/>
</dbReference>
<dbReference type="Proteomes" id="UP000034292">
    <property type="component" value="Unassembled WGS sequence"/>
</dbReference>
<reference evidence="1 2" key="1">
    <citation type="journal article" date="2015" name="Nature">
        <title>rRNA introns, odd ribosomes, and small enigmatic genomes across a large radiation of phyla.</title>
        <authorList>
            <person name="Brown C.T."/>
            <person name="Hug L.A."/>
            <person name="Thomas B.C."/>
            <person name="Sharon I."/>
            <person name="Castelle C.J."/>
            <person name="Singh A."/>
            <person name="Wilkins M.J."/>
            <person name="Williams K.H."/>
            <person name="Banfield J.F."/>
        </authorList>
    </citation>
    <scope>NUCLEOTIDE SEQUENCE [LARGE SCALE GENOMIC DNA]</scope>
</reference>
<accession>A0A0G0TMK2</accession>
<dbReference type="PANTHER" id="PTHR37953:SF1">
    <property type="entry name" value="UPF0127 PROTEIN MJ1496"/>
    <property type="match status" value="1"/>
</dbReference>
<protein>
    <recommendedName>
        <fullName evidence="3">DUF192 domain-containing protein</fullName>
    </recommendedName>
</protein>
<dbReference type="Gene3D" id="2.60.120.1140">
    <property type="entry name" value="Protein of unknown function DUF192"/>
    <property type="match status" value="1"/>
</dbReference>
<evidence type="ECO:0000313" key="1">
    <source>
        <dbReference type="EMBL" id="KKR78203.1"/>
    </source>
</evidence>
<gene>
    <name evidence="1" type="ORF">UU23_C0002G0030</name>
</gene>
<dbReference type="AlphaFoldDB" id="A0A0G0TMK2"/>
<name>A0A0G0TMK2_9BACT</name>
<organism evidence="1 2">
    <name type="scientific">Candidatus Curtissbacteria bacterium GW2011_GWA1_40_9</name>
    <dbReference type="NCBI Taxonomy" id="1618408"/>
    <lineage>
        <taxon>Bacteria</taxon>
        <taxon>Candidatus Curtissiibacteriota</taxon>
    </lineage>
</organism>
<dbReference type="PANTHER" id="PTHR37953">
    <property type="entry name" value="UPF0127 PROTEIN MJ1496"/>
    <property type="match status" value="1"/>
</dbReference>
<dbReference type="STRING" id="1618408.UU23_C0002G0030"/>
<evidence type="ECO:0008006" key="3">
    <source>
        <dbReference type="Google" id="ProtNLM"/>
    </source>
</evidence>
<evidence type="ECO:0000313" key="2">
    <source>
        <dbReference type="Proteomes" id="UP000034292"/>
    </source>
</evidence>
<dbReference type="InterPro" id="IPR003795">
    <property type="entry name" value="DUF192"/>
</dbReference>